<dbReference type="Pfam" id="PF12697">
    <property type="entry name" value="Abhydrolase_6"/>
    <property type="match status" value="1"/>
</dbReference>
<keyword evidence="2" id="KW-0378">Hydrolase</keyword>
<feature type="non-terminal residue" evidence="4">
    <location>
        <position position="276"/>
    </location>
</feature>
<comment type="similarity">
    <text evidence="1">Belongs to the AB hydrolase superfamily.</text>
</comment>
<dbReference type="Gene3D" id="3.40.50.1820">
    <property type="entry name" value="alpha/beta hydrolase"/>
    <property type="match status" value="1"/>
</dbReference>
<feature type="domain" description="AB hydrolase-1" evidence="3">
    <location>
        <begin position="26"/>
        <end position="145"/>
    </location>
</feature>
<accession>A0AAD6XRT5</accession>
<comment type="caution">
    <text evidence="4">The sequence shown here is derived from an EMBL/GenBank/DDBJ whole genome shotgun (WGS) entry which is preliminary data.</text>
</comment>
<feature type="non-terminal residue" evidence="4">
    <location>
        <position position="1"/>
    </location>
</feature>
<dbReference type="GO" id="GO:0052689">
    <property type="term" value="F:carboxylic ester hydrolase activity"/>
    <property type="evidence" value="ECO:0007669"/>
    <property type="project" value="TreeGrafter"/>
</dbReference>
<evidence type="ECO:0000256" key="2">
    <source>
        <dbReference type="ARBA" id="ARBA00022801"/>
    </source>
</evidence>
<dbReference type="InterPro" id="IPR000073">
    <property type="entry name" value="AB_hydrolase_1"/>
</dbReference>
<dbReference type="PANTHER" id="PTHR46118:SF4">
    <property type="entry name" value="PROTEIN ABHD11"/>
    <property type="match status" value="1"/>
</dbReference>
<name>A0AAD6XRT5_9AGAR</name>
<evidence type="ECO:0000313" key="4">
    <source>
        <dbReference type="EMBL" id="KAJ7098647.1"/>
    </source>
</evidence>
<sequence length="276" mass="30547">TTTAPIELHFTLQLPSGSDNRTFGTIVILHGLLCAGLPIKCLRFRHHPVRGSSRNWGTHSRTFVSSLNRPVYALDLRNHGASAHSRPMTYSAMATDVVHFSRKHSLSDVALIGHSMGGKVAMSVALDPALSTSTLSKLVVVDIAPTRGKLSEEFERYVEAMDIIERAKLSTRAEALEILQQYEQVTSYCRNSRVCAFLLTNLIQKADASQFRIPVGLIGDSIAELGSLPYAPHEAQWDGEAMFIKGARSKFLNRHNGDTAQKFFPKMKMETLDTNH</sequence>
<evidence type="ECO:0000259" key="3">
    <source>
        <dbReference type="Pfam" id="PF12697"/>
    </source>
</evidence>
<protein>
    <submittedName>
        <fullName evidence="4">Alpha/beta-hydrolase</fullName>
    </submittedName>
</protein>
<keyword evidence="5" id="KW-1185">Reference proteome</keyword>
<dbReference type="GO" id="GO:0005739">
    <property type="term" value="C:mitochondrion"/>
    <property type="evidence" value="ECO:0007669"/>
    <property type="project" value="TreeGrafter"/>
</dbReference>
<evidence type="ECO:0000256" key="1">
    <source>
        <dbReference type="ARBA" id="ARBA00008645"/>
    </source>
</evidence>
<dbReference type="PANTHER" id="PTHR46118">
    <property type="entry name" value="PROTEIN ABHD11"/>
    <property type="match status" value="1"/>
</dbReference>
<dbReference type="Proteomes" id="UP001222325">
    <property type="component" value="Unassembled WGS sequence"/>
</dbReference>
<dbReference type="SUPFAM" id="SSF53474">
    <property type="entry name" value="alpha/beta-Hydrolases"/>
    <property type="match status" value="1"/>
</dbReference>
<gene>
    <name evidence="4" type="ORF">B0H15DRAFT_1005196</name>
</gene>
<proteinExistence type="inferred from homology"/>
<dbReference type="EMBL" id="JARJCN010000008">
    <property type="protein sequence ID" value="KAJ7098647.1"/>
    <property type="molecule type" value="Genomic_DNA"/>
</dbReference>
<reference evidence="4" key="1">
    <citation type="submission" date="2023-03" db="EMBL/GenBank/DDBJ databases">
        <title>Massive genome expansion in bonnet fungi (Mycena s.s.) driven by repeated elements and novel gene families across ecological guilds.</title>
        <authorList>
            <consortium name="Lawrence Berkeley National Laboratory"/>
            <person name="Harder C.B."/>
            <person name="Miyauchi S."/>
            <person name="Viragh M."/>
            <person name="Kuo A."/>
            <person name="Thoen E."/>
            <person name="Andreopoulos B."/>
            <person name="Lu D."/>
            <person name="Skrede I."/>
            <person name="Drula E."/>
            <person name="Henrissat B."/>
            <person name="Morin E."/>
            <person name="Kohler A."/>
            <person name="Barry K."/>
            <person name="LaButti K."/>
            <person name="Morin E."/>
            <person name="Salamov A."/>
            <person name="Lipzen A."/>
            <person name="Mereny Z."/>
            <person name="Hegedus B."/>
            <person name="Baldrian P."/>
            <person name="Stursova M."/>
            <person name="Weitz H."/>
            <person name="Taylor A."/>
            <person name="Grigoriev I.V."/>
            <person name="Nagy L.G."/>
            <person name="Martin F."/>
            <person name="Kauserud H."/>
        </authorList>
    </citation>
    <scope>NUCLEOTIDE SEQUENCE</scope>
    <source>
        <strain evidence="4">CBHHK173m</strain>
    </source>
</reference>
<organism evidence="4 5">
    <name type="scientific">Mycena belliarum</name>
    <dbReference type="NCBI Taxonomy" id="1033014"/>
    <lineage>
        <taxon>Eukaryota</taxon>
        <taxon>Fungi</taxon>
        <taxon>Dikarya</taxon>
        <taxon>Basidiomycota</taxon>
        <taxon>Agaricomycotina</taxon>
        <taxon>Agaricomycetes</taxon>
        <taxon>Agaricomycetidae</taxon>
        <taxon>Agaricales</taxon>
        <taxon>Marasmiineae</taxon>
        <taxon>Mycenaceae</taxon>
        <taxon>Mycena</taxon>
    </lineage>
</organism>
<evidence type="ECO:0000313" key="5">
    <source>
        <dbReference type="Proteomes" id="UP001222325"/>
    </source>
</evidence>
<dbReference type="InterPro" id="IPR029058">
    <property type="entry name" value="AB_hydrolase_fold"/>
</dbReference>
<dbReference type="AlphaFoldDB" id="A0AAD6XRT5"/>